<organism evidence="1 2">
    <name type="scientific">Marivirga lumbricoides</name>
    <dbReference type="NCBI Taxonomy" id="1046115"/>
    <lineage>
        <taxon>Bacteria</taxon>
        <taxon>Pseudomonadati</taxon>
        <taxon>Bacteroidota</taxon>
        <taxon>Cytophagia</taxon>
        <taxon>Cytophagales</taxon>
        <taxon>Marivirgaceae</taxon>
        <taxon>Marivirga</taxon>
    </lineage>
</organism>
<proteinExistence type="predicted"/>
<keyword evidence="2" id="KW-1185">Reference proteome</keyword>
<dbReference type="EMBL" id="BMEC01000003">
    <property type="protein sequence ID" value="GGC28996.1"/>
    <property type="molecule type" value="Genomic_DNA"/>
</dbReference>
<gene>
    <name evidence="1" type="ORF">GCM10011506_13000</name>
</gene>
<comment type="caution">
    <text evidence="1">The sequence shown here is derived from an EMBL/GenBank/DDBJ whole genome shotgun (WGS) entry which is preliminary data.</text>
</comment>
<sequence>MYFITIFTFVKNNLNKNVRFAKFLLLTIILGISGYAAEAQFRRSEANKTVTFEELYNDPYDINKLFIGITPLYGDIHVTNITSGFGLDATYYQNDFMHFKASARVPYFSGSDFARNAANKSDNFDGRARSFLYIEASASYHIWDKEQESKSKIALYSKNYKGAQWAAKVPQVAEIPNKRREILFARLGGVYYETTSELSRAIAAQGVEVTGTATTEGGAEISNTISGETEDAIFGNVLGYGVSVGGGLTWMKNFAAKPDKTYEELVDDHVLTTFLDLFIFPVVTVEDFFYNPTPDASSVFYKYDGSQINTFMFGGRLGIEGHFNRTLGWGYGAELGVRPGLEKRGFYGMIKIIFPLYGTKLDYKVEAFGR</sequence>
<evidence type="ECO:0000313" key="2">
    <source>
        <dbReference type="Proteomes" id="UP000636010"/>
    </source>
</evidence>
<evidence type="ECO:0000313" key="1">
    <source>
        <dbReference type="EMBL" id="GGC28996.1"/>
    </source>
</evidence>
<accession>A0ABQ1LVX4</accession>
<name>A0ABQ1LVX4_9BACT</name>
<dbReference type="Proteomes" id="UP000636010">
    <property type="component" value="Unassembled WGS sequence"/>
</dbReference>
<evidence type="ECO:0008006" key="3">
    <source>
        <dbReference type="Google" id="ProtNLM"/>
    </source>
</evidence>
<reference evidence="2" key="1">
    <citation type="journal article" date="2019" name="Int. J. Syst. Evol. Microbiol.">
        <title>The Global Catalogue of Microorganisms (GCM) 10K type strain sequencing project: providing services to taxonomists for standard genome sequencing and annotation.</title>
        <authorList>
            <consortium name="The Broad Institute Genomics Platform"/>
            <consortium name="The Broad Institute Genome Sequencing Center for Infectious Disease"/>
            <person name="Wu L."/>
            <person name="Ma J."/>
        </authorList>
    </citation>
    <scope>NUCLEOTIDE SEQUENCE [LARGE SCALE GENOMIC DNA]</scope>
    <source>
        <strain evidence="2">CGMCC 1.10832</strain>
    </source>
</reference>
<protein>
    <recommendedName>
        <fullName evidence="3">DUF4421 domain-containing protein</fullName>
    </recommendedName>
</protein>